<feature type="domain" description="Myb-like" evidence="7">
    <location>
        <begin position="427"/>
        <end position="485"/>
    </location>
</feature>
<dbReference type="InterPro" id="IPR044822">
    <property type="entry name" value="Myb_DNA-bind_4"/>
</dbReference>
<dbReference type="FunFam" id="1.10.10.60:FF:000092">
    <property type="entry name" value="Trihelix transcription factor GT-2"/>
    <property type="match status" value="1"/>
</dbReference>
<dbReference type="Gramene" id="Manes.16G085300.2.v8.1">
    <property type="protein sequence ID" value="Manes.16G085300.2.v8.1.CDS"/>
    <property type="gene ID" value="Manes.16G085300.v8.1"/>
</dbReference>
<name>A0A251IZR6_MANES</name>
<feature type="region of interest" description="Disordered" evidence="6">
    <location>
        <begin position="587"/>
        <end position="615"/>
    </location>
</feature>
<dbReference type="SMART" id="SM00717">
    <property type="entry name" value="SANT"/>
    <property type="match status" value="1"/>
</dbReference>
<dbReference type="GO" id="GO:0006355">
    <property type="term" value="P:regulation of DNA-templated transcription"/>
    <property type="evidence" value="ECO:0007669"/>
    <property type="project" value="UniProtKB-ARBA"/>
</dbReference>
<dbReference type="Gene3D" id="1.10.10.60">
    <property type="entry name" value="Homeodomain-like"/>
    <property type="match status" value="1"/>
</dbReference>
<evidence type="ECO:0000313" key="8">
    <source>
        <dbReference type="EMBL" id="OAY26921.1"/>
    </source>
</evidence>
<proteinExistence type="predicted"/>
<dbReference type="Proteomes" id="UP000091857">
    <property type="component" value="Chromosome 16"/>
</dbReference>
<keyword evidence="4" id="KW-0804">Transcription</keyword>
<comment type="subcellular location">
    <subcellularLocation>
        <location evidence="1">Nucleus</location>
    </subcellularLocation>
</comment>
<dbReference type="PANTHER" id="PTHR21654">
    <property type="entry name" value="FI21293P1"/>
    <property type="match status" value="1"/>
</dbReference>
<dbReference type="SMR" id="A0A251IZR6"/>
<evidence type="ECO:0000256" key="1">
    <source>
        <dbReference type="ARBA" id="ARBA00004123"/>
    </source>
</evidence>
<keyword evidence="3" id="KW-0238">DNA-binding</keyword>
<dbReference type="PROSITE" id="PS50090">
    <property type="entry name" value="MYB_LIKE"/>
    <property type="match status" value="1"/>
</dbReference>
<dbReference type="EMBL" id="CM004402">
    <property type="protein sequence ID" value="OAY26921.1"/>
    <property type="molecule type" value="Genomic_DNA"/>
</dbReference>
<keyword evidence="2" id="KW-0805">Transcription regulation</keyword>
<dbReference type="GO" id="GO:0005634">
    <property type="term" value="C:nucleus"/>
    <property type="evidence" value="ECO:0007669"/>
    <property type="project" value="UniProtKB-SubCell"/>
</dbReference>
<dbReference type="OrthoDB" id="691673at2759"/>
<keyword evidence="9" id="KW-1185">Reference proteome</keyword>
<dbReference type="GO" id="GO:0003677">
    <property type="term" value="F:DNA binding"/>
    <property type="evidence" value="ECO:0007669"/>
    <property type="project" value="UniProtKB-KW"/>
</dbReference>
<keyword evidence="5" id="KW-0539">Nucleus</keyword>
<accession>A0A251IZR6</accession>
<evidence type="ECO:0000256" key="5">
    <source>
        <dbReference type="ARBA" id="ARBA00023242"/>
    </source>
</evidence>
<organism evidence="8 9">
    <name type="scientific">Manihot esculenta</name>
    <name type="common">Cassava</name>
    <name type="synonym">Jatropha manihot</name>
    <dbReference type="NCBI Taxonomy" id="3983"/>
    <lineage>
        <taxon>Eukaryota</taxon>
        <taxon>Viridiplantae</taxon>
        <taxon>Streptophyta</taxon>
        <taxon>Embryophyta</taxon>
        <taxon>Tracheophyta</taxon>
        <taxon>Spermatophyta</taxon>
        <taxon>Magnoliopsida</taxon>
        <taxon>eudicotyledons</taxon>
        <taxon>Gunneridae</taxon>
        <taxon>Pentapetalae</taxon>
        <taxon>rosids</taxon>
        <taxon>fabids</taxon>
        <taxon>Malpighiales</taxon>
        <taxon>Euphorbiaceae</taxon>
        <taxon>Crotonoideae</taxon>
        <taxon>Manihoteae</taxon>
        <taxon>Manihot</taxon>
    </lineage>
</organism>
<dbReference type="Gramene" id="Manes.16G085300.1.v8.1">
    <property type="protein sequence ID" value="Manes.16G085300.1.v8.1.CDS"/>
    <property type="gene ID" value="Manes.16G085300.v8.1"/>
</dbReference>
<protein>
    <recommendedName>
        <fullName evidence="7">Myb-like domain-containing protein</fullName>
    </recommendedName>
</protein>
<reference evidence="8 9" key="1">
    <citation type="submission" date="2016-02" db="EMBL/GenBank/DDBJ databases">
        <title>WGS assembly of Manihot esculenta.</title>
        <authorList>
            <person name="Bredeson J.V."/>
            <person name="Prochnik S.E."/>
            <person name="Lyons J.B."/>
            <person name="Schmutz J."/>
            <person name="Grimwood J."/>
            <person name="Vrebalov J."/>
            <person name="Bart R.S."/>
            <person name="Amuge T."/>
            <person name="Ferguson M.E."/>
            <person name="Green R."/>
            <person name="Putnam N."/>
            <person name="Stites J."/>
            <person name="Rounsley S."/>
            <person name="Rokhsar D.S."/>
        </authorList>
    </citation>
    <scope>NUCLEOTIDE SEQUENCE [LARGE SCALE GENOMIC DNA]</scope>
    <source>
        <strain evidence="9">cv. AM560-2</strain>
        <tissue evidence="8">Leaf</tissue>
    </source>
</reference>
<evidence type="ECO:0000256" key="3">
    <source>
        <dbReference type="ARBA" id="ARBA00023125"/>
    </source>
</evidence>
<dbReference type="AlphaFoldDB" id="A0A251IZR6"/>
<evidence type="ECO:0000256" key="2">
    <source>
        <dbReference type="ARBA" id="ARBA00023015"/>
    </source>
</evidence>
<evidence type="ECO:0000259" key="7">
    <source>
        <dbReference type="PROSITE" id="PS50090"/>
    </source>
</evidence>
<evidence type="ECO:0000313" key="9">
    <source>
        <dbReference type="Proteomes" id="UP000091857"/>
    </source>
</evidence>
<dbReference type="CDD" id="cd12203">
    <property type="entry name" value="GT1"/>
    <property type="match status" value="1"/>
</dbReference>
<feature type="compositionally biased region" description="Acidic residues" evidence="6">
    <location>
        <begin position="595"/>
        <end position="615"/>
    </location>
</feature>
<evidence type="ECO:0000256" key="4">
    <source>
        <dbReference type="ARBA" id="ARBA00023163"/>
    </source>
</evidence>
<gene>
    <name evidence="8" type="ORF">MANES_16G085300</name>
</gene>
<feature type="region of interest" description="Disordered" evidence="6">
    <location>
        <begin position="280"/>
        <end position="304"/>
    </location>
</feature>
<sequence length="615" mass="70158">MQPSYGGPEFHRHHHHHQFMENDECCSSVLPISNPSQNLNLPFQSHPPQHKQLEHIFLQHPQNSIAHQLFHPQHQPQLQHFRQFELHEERLHSEVRQQHQQGQALSPHPPFFSMKFKLGLDQDGGSKESALNRQEASDFINGNEHNPPQVPLVIPHCWHPQEDSASIKEPFWKQLSASKNKQQYYENGEPEAQRNKNNHYKLLEIQQIDERSERCTDMENQYGPFGELEAIYSLAKAGEANQTGSGSALTGETSPKHAGLSVPFSAVHSQNVGAGNAGIGVDHGSENSIGEEASLRKSQKRTRKRKMKKKLSSMAGFFENLVKKVMDHQESLHRNFLEVIERMDKERTQREEAWRCQEAAKYNREAVSRTHEQALASSREEQIVSYVEKITGQSIDLPAKKTSLLLQPEIPKEPTKESTPITTDNHSRWPKAEVEALIQVRSSIETKFQEPGLKGPLWEEVSSLMASMGYQRSPKRCKEKWENINKYFRKTKESTKKRSKQSKVCSYFDQLDQLYSRSFINSPSFNKSSTPLSSSEIEVEKQGYSGLLEAFIAGRDIATSTNPSNGNVIIAEKGSFKLELDSNIKEKVEGGSYEQETEDHEDDFDEGEEDQSEEV</sequence>
<dbReference type="PANTHER" id="PTHR21654:SF31">
    <property type="entry name" value="OS02G0104500 PROTEIN"/>
    <property type="match status" value="1"/>
</dbReference>
<dbReference type="EMBL" id="CM004402">
    <property type="protein sequence ID" value="OAY26922.1"/>
    <property type="molecule type" value="Genomic_DNA"/>
</dbReference>
<dbReference type="InterPro" id="IPR001005">
    <property type="entry name" value="SANT/Myb"/>
</dbReference>
<evidence type="ECO:0000256" key="6">
    <source>
        <dbReference type="SAM" id="MobiDB-lite"/>
    </source>
</evidence>
<dbReference type="Pfam" id="PF13837">
    <property type="entry name" value="Myb_DNA-bind_4"/>
    <property type="match status" value="1"/>
</dbReference>
<dbReference type="STRING" id="3983.A0A251IZR6"/>